<keyword evidence="1" id="KW-0233">DNA recombination</keyword>
<dbReference type="InterPro" id="IPR013762">
    <property type="entry name" value="Integrase-like_cat_sf"/>
</dbReference>
<dbReference type="Gene3D" id="1.10.443.10">
    <property type="entry name" value="Intergrase catalytic core"/>
    <property type="match status" value="1"/>
</dbReference>
<protein>
    <submittedName>
        <fullName evidence="2">Uncharacterized protein</fullName>
    </submittedName>
</protein>
<keyword evidence="3" id="KW-1185">Reference proteome</keyword>
<dbReference type="InterPro" id="IPR011010">
    <property type="entry name" value="DNA_brk_join_enz"/>
</dbReference>
<comment type="caution">
    <text evidence="2">The sequence shown here is derived from an EMBL/GenBank/DDBJ whole genome shotgun (WGS) entry which is preliminary data.</text>
</comment>
<evidence type="ECO:0000313" key="2">
    <source>
        <dbReference type="EMBL" id="GGU68608.1"/>
    </source>
</evidence>
<reference evidence="3" key="1">
    <citation type="journal article" date="2019" name="Int. J. Syst. Evol. Microbiol.">
        <title>The Global Catalogue of Microorganisms (GCM) 10K type strain sequencing project: providing services to taxonomists for standard genome sequencing and annotation.</title>
        <authorList>
            <consortium name="The Broad Institute Genomics Platform"/>
            <consortium name="The Broad Institute Genome Sequencing Center for Infectious Disease"/>
            <person name="Wu L."/>
            <person name="Ma J."/>
        </authorList>
    </citation>
    <scope>NUCLEOTIDE SEQUENCE [LARGE SCALE GENOMIC DNA]</scope>
    <source>
        <strain evidence="3">JCM 3399</strain>
    </source>
</reference>
<accession>A0ABQ2V5B0</accession>
<evidence type="ECO:0000313" key="3">
    <source>
        <dbReference type="Proteomes" id="UP000654471"/>
    </source>
</evidence>
<dbReference type="Proteomes" id="UP000654471">
    <property type="component" value="Unassembled WGS sequence"/>
</dbReference>
<proteinExistence type="predicted"/>
<sequence length="86" mass="9176">MTAEEIRKLVTAALTDPTVDLATPLALTLAFREGLRNAALADLARGDYHPAVGDVSGSLTYRHGDQVRIVSLSPESELLLAAYLGR</sequence>
<dbReference type="EMBL" id="BMRP01000012">
    <property type="protein sequence ID" value="GGU68608.1"/>
    <property type="molecule type" value="Genomic_DNA"/>
</dbReference>
<evidence type="ECO:0000256" key="1">
    <source>
        <dbReference type="ARBA" id="ARBA00023172"/>
    </source>
</evidence>
<dbReference type="SUPFAM" id="SSF56349">
    <property type="entry name" value="DNA breaking-rejoining enzymes"/>
    <property type="match status" value="1"/>
</dbReference>
<gene>
    <name evidence="2" type="ORF">GCM10010211_37460</name>
</gene>
<organism evidence="2 3">
    <name type="scientific">Streptomyces albospinus</name>
    <dbReference type="NCBI Taxonomy" id="285515"/>
    <lineage>
        <taxon>Bacteria</taxon>
        <taxon>Bacillati</taxon>
        <taxon>Actinomycetota</taxon>
        <taxon>Actinomycetes</taxon>
        <taxon>Kitasatosporales</taxon>
        <taxon>Streptomycetaceae</taxon>
        <taxon>Streptomyces</taxon>
    </lineage>
</organism>
<name>A0ABQ2V5B0_9ACTN</name>